<accession>A0AAJ7WT36</accession>
<name>A0AAJ7WT36_PETMA</name>
<gene>
    <name evidence="9" type="primary">LOC116941114</name>
</gene>
<dbReference type="Proteomes" id="UP001318040">
    <property type="component" value="Chromosome 10"/>
</dbReference>
<dbReference type="PANTHER" id="PTHR10372:SF9">
    <property type="entry name" value="CATENIN DELTA-2"/>
    <property type="match status" value="1"/>
</dbReference>
<feature type="compositionally biased region" description="Polar residues" evidence="7">
    <location>
        <begin position="998"/>
        <end position="1011"/>
    </location>
</feature>
<feature type="compositionally biased region" description="Polar residues" evidence="7">
    <location>
        <begin position="801"/>
        <end position="813"/>
    </location>
</feature>
<feature type="compositionally biased region" description="Polar residues" evidence="7">
    <location>
        <begin position="1532"/>
        <end position="1553"/>
    </location>
</feature>
<evidence type="ECO:0000256" key="7">
    <source>
        <dbReference type="SAM" id="MobiDB-lite"/>
    </source>
</evidence>
<feature type="compositionally biased region" description="Basic and acidic residues" evidence="7">
    <location>
        <begin position="404"/>
        <end position="415"/>
    </location>
</feature>
<dbReference type="GO" id="GO:0005912">
    <property type="term" value="C:adherens junction"/>
    <property type="evidence" value="ECO:0007669"/>
    <property type="project" value="TreeGrafter"/>
</dbReference>
<evidence type="ECO:0000256" key="5">
    <source>
        <dbReference type="ARBA" id="ARBA00022949"/>
    </source>
</evidence>
<evidence type="ECO:0000313" key="9">
    <source>
        <dbReference type="RefSeq" id="XP_032807683.1"/>
    </source>
</evidence>
<dbReference type="GO" id="GO:0005634">
    <property type="term" value="C:nucleus"/>
    <property type="evidence" value="ECO:0007669"/>
    <property type="project" value="TreeGrafter"/>
</dbReference>
<feature type="region of interest" description="Disordered" evidence="7">
    <location>
        <begin position="325"/>
        <end position="652"/>
    </location>
</feature>
<feature type="compositionally biased region" description="Polar residues" evidence="7">
    <location>
        <begin position="827"/>
        <end position="840"/>
    </location>
</feature>
<dbReference type="RefSeq" id="XP_032807683.1">
    <property type="nucleotide sequence ID" value="XM_032951792.1"/>
</dbReference>
<feature type="region of interest" description="Disordered" evidence="7">
    <location>
        <begin position="190"/>
        <end position="288"/>
    </location>
</feature>
<dbReference type="Pfam" id="PF00514">
    <property type="entry name" value="Arm"/>
    <property type="match status" value="3"/>
</dbReference>
<dbReference type="GO" id="GO:0005737">
    <property type="term" value="C:cytoplasm"/>
    <property type="evidence" value="ECO:0007669"/>
    <property type="project" value="TreeGrafter"/>
</dbReference>
<evidence type="ECO:0000256" key="3">
    <source>
        <dbReference type="ARBA" id="ARBA00022737"/>
    </source>
</evidence>
<dbReference type="Gene3D" id="1.25.10.10">
    <property type="entry name" value="Leucine-rich Repeat Variant"/>
    <property type="match status" value="1"/>
</dbReference>
<feature type="compositionally biased region" description="Pro residues" evidence="7">
    <location>
        <begin position="494"/>
        <end position="510"/>
    </location>
</feature>
<feature type="region of interest" description="Disordered" evidence="7">
    <location>
        <begin position="987"/>
        <end position="1013"/>
    </location>
</feature>
<feature type="compositionally biased region" description="Polar residues" evidence="7">
    <location>
        <begin position="340"/>
        <end position="358"/>
    </location>
</feature>
<feature type="compositionally biased region" description="Basic and acidic residues" evidence="7">
    <location>
        <begin position="554"/>
        <end position="564"/>
    </location>
</feature>
<dbReference type="PANTHER" id="PTHR10372">
    <property type="entry name" value="PLAKOPHILLIN-RELATED"/>
    <property type="match status" value="1"/>
</dbReference>
<sequence length="1724" mass="181775">MLGMQKSLLRGALLRGPWHCPPPPHPLHDPDCAAPGCESPSRPRCSRQLLKSAMDRCCVQRGEKAERSQASVSDEAREWRRVLTADMATEDVPRAAEPGVGVNNCPGVARRPPRDSAQETARASLILASVKEQELQFERLTRELEAEHHSVATQLERCRLGSEAGSASSVSSAEDPFHWRPSAAAAAAGFPVVSSPGGDEDDSEPPAPPPRRDPQSLGALGAFHHNSGSSSSPGGAEEGAAWVSGGGAERRGSPESQEAGTADAGDVPALPSSASSPGSGWRLSQATASPDAVLPAGFSEFPSSAADAASPPLFTFSSSFGSAFHCPPSRRESVAVPAAQSGSPLQALSPQDGSQSLQYPAPPTQAPALQHPESGSSAAQRSASEGGSGAGSSEEEVCAAEAVARGKEASDREEAAPPLAPHGSAFGKGASGGAALSRVLSGPASDSGPCAQQSATPAAAPLPAVIPLARPGKRPPPIPPPRSTPPTAKATAPAQPPSQAPPPPSAPVAPVPATRHALLAQRAAGGGSAEGEALVPAGGRDEEPGPGVPAQRGFRAEHDEDAFRSEAPLPMQQKQQQQQQQLCEHVGPASATHYGQQQDAQEQYRGSEAYTQPHGEMYSETPGLGYSPQGSEMFGDEAGESYPDPGAQRYGQERSHAFGQERFSHEEAVGDSSPYRAPLPEQYTWTLGRRRRTTQGADAYGSHRAGTEAGGGPHAQGAPALYTLTMGRKFTRQAALGGEAAFGHLGSSADSYMDAGAGGDPRGQGAGDAAARRMGHDLYAHAADGAYSLYERREMQFPGQLSGSRVSYSSQLSQGGGAEPPAFLNPAESQGSVGHTTPGSQSPPPLPAHGSSAFYSSTMPFKRSGSGSQRSARSYLTYQRGSFSSAAGGATYTSEEYRHSPSHHLYADIDASQKSPSRQAYVDPEPYRQSPVHQIYADPDSYRQSPSYNADPFPDAYALQASPALNPEPAAASAGYPDAYRYSPGPLSRGEVSAYPQAPTQSLAPTRQPSLDSIHKDPREFAWRDPDLPEVIQMLQHEFPSVQANAAAYLQHVCFGDDLVKAQVRRLGGVPLLVELLDHRVAEVHRGACGALRNLVYGRANDDNKVAARSCMGIPALVRLLRKSADPETRELVTGVLWNLSSCDSLKMPIIQDALAALTHLVLMPQLPGSGPVLHDLTDAGPAGHTLTNTTGCLRNVSSAGEDARKRMRECEGLVEALLGIIRSALGTSGVNSKVVENAVCVLRNLSYRLEAETRQGRQTRGEDERGSSTPGGRGAASKDESSCWGRRRRKKSSVAQWDGAGPMPDSGEQPRGAELLWHPNVAKPYLALLAECSNPDTLEGSAGALQNLAAGSWKWAAYVRAAVRKEKGLPILVELLRVQSERVVCAVATALRNMALDARNKELIGKYALRDLVQRLPNAPGPVPAGEGVGAPIASDPSVAAVCCALHEVISKNLENAKALCDAGGIGRLVGITRGKAGRHSPKVVRAAAQVLNTLWQYRELRGLYKKDGWVQGDFTPPTSTSDWEKHKSSCETLSSSPANRRHSPLSQSVGSVGSPREVFRATDERRPQAEGEKRRSVSTSRCPPPGRPEQPAPQEEPRGGRSQSASRIQTVGPYRAYSIPAPEEAPRHTQSAPGEPADRDRTTLRGPGGSPQRYHVTLGAATAAPNPGAGRVLRPATAPDHTARRDLKANDNYVDFYSAARPPYSVSSYETSQLHNSPDSWV</sequence>
<feature type="region of interest" description="Disordered" evidence="7">
    <location>
        <begin position="293"/>
        <end position="312"/>
    </location>
</feature>
<feature type="region of interest" description="Disordered" evidence="7">
    <location>
        <begin position="801"/>
        <end position="872"/>
    </location>
</feature>
<dbReference type="InterPro" id="IPR016024">
    <property type="entry name" value="ARM-type_fold"/>
</dbReference>
<feature type="compositionally biased region" description="Pro residues" evidence="7">
    <location>
        <begin position="1584"/>
        <end position="1593"/>
    </location>
</feature>
<dbReference type="SMART" id="SM00185">
    <property type="entry name" value="ARM"/>
    <property type="match status" value="7"/>
</dbReference>
<keyword evidence="3" id="KW-0677">Repeat</keyword>
<keyword evidence="8" id="KW-1185">Reference proteome</keyword>
<evidence type="ECO:0000313" key="8">
    <source>
        <dbReference type="Proteomes" id="UP001318040"/>
    </source>
</evidence>
<dbReference type="GO" id="GO:0014069">
    <property type="term" value="C:postsynaptic density"/>
    <property type="evidence" value="ECO:0007669"/>
    <property type="project" value="TreeGrafter"/>
</dbReference>
<feature type="compositionally biased region" description="Basic and acidic residues" evidence="7">
    <location>
        <begin position="1254"/>
        <end position="1267"/>
    </location>
</feature>
<proteinExistence type="inferred from homology"/>
<dbReference type="InterPro" id="IPR000225">
    <property type="entry name" value="Armadillo"/>
</dbReference>
<feature type="region of interest" description="Disordered" evidence="7">
    <location>
        <begin position="1254"/>
        <end position="1313"/>
    </location>
</feature>
<protein>
    <submittedName>
        <fullName evidence="9">Catenin delta-2-like isoform X4</fullName>
    </submittedName>
</protein>
<feature type="repeat" description="ARM" evidence="6">
    <location>
        <begin position="1213"/>
        <end position="1247"/>
    </location>
</feature>
<dbReference type="InterPro" id="IPR011989">
    <property type="entry name" value="ARM-like"/>
</dbReference>
<feature type="compositionally biased region" description="Low complexity" evidence="7">
    <location>
        <begin position="227"/>
        <end position="241"/>
    </location>
</feature>
<dbReference type="GO" id="GO:0060997">
    <property type="term" value="P:dendritic spine morphogenesis"/>
    <property type="evidence" value="ECO:0007669"/>
    <property type="project" value="TreeGrafter"/>
</dbReference>
<evidence type="ECO:0000256" key="6">
    <source>
        <dbReference type="PROSITE-ProRule" id="PRU00259"/>
    </source>
</evidence>
<feature type="compositionally biased region" description="Low complexity" evidence="7">
    <location>
        <begin position="373"/>
        <end position="385"/>
    </location>
</feature>
<comment type="similarity">
    <text evidence="2">Belongs to the beta-catenin family.</text>
</comment>
<feature type="compositionally biased region" description="Low complexity" evidence="7">
    <location>
        <begin position="449"/>
        <end position="470"/>
    </location>
</feature>
<feature type="repeat" description="ARM" evidence="6">
    <location>
        <begin position="1368"/>
        <end position="1405"/>
    </location>
</feature>
<dbReference type="GO" id="GO:0098609">
    <property type="term" value="P:cell-cell adhesion"/>
    <property type="evidence" value="ECO:0007669"/>
    <property type="project" value="InterPro"/>
</dbReference>
<dbReference type="SUPFAM" id="SSF48371">
    <property type="entry name" value="ARM repeat"/>
    <property type="match status" value="1"/>
</dbReference>
<organism evidence="8 9">
    <name type="scientific">Petromyzon marinus</name>
    <name type="common">Sea lamprey</name>
    <dbReference type="NCBI Taxonomy" id="7757"/>
    <lineage>
        <taxon>Eukaryota</taxon>
        <taxon>Metazoa</taxon>
        <taxon>Chordata</taxon>
        <taxon>Craniata</taxon>
        <taxon>Vertebrata</taxon>
        <taxon>Cyclostomata</taxon>
        <taxon>Hyperoartia</taxon>
        <taxon>Petromyzontiformes</taxon>
        <taxon>Petromyzontidae</taxon>
        <taxon>Petromyzon</taxon>
    </lineage>
</organism>
<feature type="region of interest" description="Disordered" evidence="7">
    <location>
        <begin position="95"/>
        <end position="120"/>
    </location>
</feature>
<feature type="compositionally biased region" description="Low complexity" evidence="7">
    <location>
        <begin position="423"/>
        <end position="437"/>
    </location>
</feature>
<keyword evidence="5" id="KW-0965">Cell junction</keyword>
<feature type="compositionally biased region" description="Low complexity" evidence="7">
    <location>
        <begin position="302"/>
        <end position="312"/>
    </location>
</feature>
<evidence type="ECO:0000256" key="4">
    <source>
        <dbReference type="ARBA" id="ARBA00022889"/>
    </source>
</evidence>
<evidence type="ECO:0000256" key="2">
    <source>
        <dbReference type="ARBA" id="ARBA00005462"/>
    </source>
</evidence>
<feature type="compositionally biased region" description="Basic and acidic residues" evidence="7">
    <location>
        <begin position="1559"/>
        <end position="1577"/>
    </location>
</feature>
<feature type="compositionally biased region" description="Low complexity" evidence="7">
    <location>
        <begin position="269"/>
        <end position="284"/>
    </location>
</feature>
<dbReference type="GO" id="GO:0005886">
    <property type="term" value="C:plasma membrane"/>
    <property type="evidence" value="ECO:0007669"/>
    <property type="project" value="TreeGrafter"/>
</dbReference>
<comment type="subcellular location">
    <subcellularLocation>
        <location evidence="1">Cell junction</location>
    </subcellularLocation>
</comment>
<dbReference type="PROSITE" id="PS50176">
    <property type="entry name" value="ARM_REPEAT"/>
    <property type="match status" value="4"/>
</dbReference>
<feature type="region of interest" description="Disordered" evidence="7">
    <location>
        <begin position="1664"/>
        <end position="1689"/>
    </location>
</feature>
<feature type="compositionally biased region" description="Low complexity" evidence="7">
    <location>
        <begin position="572"/>
        <end position="581"/>
    </location>
</feature>
<dbReference type="InterPro" id="IPR028435">
    <property type="entry name" value="Plakophilin/d_Catenin"/>
</dbReference>
<feature type="compositionally biased region" description="Low complexity" evidence="7">
    <location>
        <begin position="863"/>
        <end position="872"/>
    </location>
</feature>
<evidence type="ECO:0000256" key="1">
    <source>
        <dbReference type="ARBA" id="ARBA00004282"/>
    </source>
</evidence>
<feature type="repeat" description="ARM" evidence="6">
    <location>
        <begin position="1112"/>
        <end position="1155"/>
    </location>
</feature>
<feature type="region of interest" description="Disordered" evidence="7">
    <location>
        <begin position="1510"/>
        <end position="1652"/>
    </location>
</feature>
<feature type="compositionally biased region" description="Pro residues" evidence="7">
    <location>
        <begin position="474"/>
        <end position="484"/>
    </location>
</feature>
<feature type="repeat" description="ARM" evidence="6">
    <location>
        <begin position="1068"/>
        <end position="1101"/>
    </location>
</feature>
<reference evidence="9" key="1">
    <citation type="submission" date="2025-08" db="UniProtKB">
        <authorList>
            <consortium name="RefSeq"/>
        </authorList>
    </citation>
    <scope>IDENTIFICATION</scope>
    <source>
        <tissue evidence="9">Sperm</tissue>
    </source>
</reference>
<keyword evidence="4" id="KW-0130">Cell adhesion</keyword>